<comment type="subcellular location">
    <subcellularLocation>
        <location evidence="9">Cytoplasm</location>
    </subcellularLocation>
</comment>
<dbReference type="PRINTS" id="PR00474">
    <property type="entry name" value="GLU5KINASE"/>
</dbReference>
<keyword evidence="3 9" id="KW-0028">Amino-acid biosynthesis</keyword>
<feature type="site" description="Transition state stabilizer" evidence="9">
    <location>
        <position position="255"/>
    </location>
</feature>
<organism evidence="11 12">
    <name type="scientific">Paramicrobacterium humi</name>
    <dbReference type="NCBI Taxonomy" id="640635"/>
    <lineage>
        <taxon>Bacteria</taxon>
        <taxon>Bacillati</taxon>
        <taxon>Actinomycetota</taxon>
        <taxon>Actinomycetes</taxon>
        <taxon>Micrococcales</taxon>
        <taxon>Microbacteriaceae</taxon>
        <taxon>Paramicrobacterium</taxon>
    </lineage>
</organism>
<dbReference type="InterPro" id="IPR041727">
    <property type="entry name" value="NAGK-C"/>
</dbReference>
<gene>
    <name evidence="9" type="primary">argB</name>
    <name evidence="11" type="ORF">SAMN04489806_2629</name>
</gene>
<keyword evidence="2 9" id="KW-0055">Arginine biosynthesis</keyword>
<keyword evidence="6 9" id="KW-0418">Kinase</keyword>
<evidence type="ECO:0000256" key="6">
    <source>
        <dbReference type="ARBA" id="ARBA00022777"/>
    </source>
</evidence>
<dbReference type="InterPro" id="IPR036393">
    <property type="entry name" value="AceGlu_kinase-like_sf"/>
</dbReference>
<dbReference type="CDD" id="cd04250">
    <property type="entry name" value="AAK_NAGK-C"/>
    <property type="match status" value="1"/>
</dbReference>
<feature type="site" description="Transition state stabilizer" evidence="9">
    <location>
        <position position="36"/>
    </location>
</feature>
<dbReference type="Pfam" id="PF00696">
    <property type="entry name" value="AA_kinase"/>
    <property type="match status" value="1"/>
</dbReference>
<keyword evidence="12" id="KW-1185">Reference proteome</keyword>
<accession>A0A1H4PVM7</accession>
<dbReference type="SUPFAM" id="SSF53633">
    <property type="entry name" value="Carbamate kinase-like"/>
    <property type="match status" value="1"/>
</dbReference>
<dbReference type="NCBIfam" id="TIGR00761">
    <property type="entry name" value="argB"/>
    <property type="match status" value="1"/>
</dbReference>
<evidence type="ECO:0000259" key="10">
    <source>
        <dbReference type="Pfam" id="PF00696"/>
    </source>
</evidence>
<evidence type="ECO:0000256" key="5">
    <source>
        <dbReference type="ARBA" id="ARBA00022741"/>
    </source>
</evidence>
<reference evidence="11 12" key="1">
    <citation type="submission" date="2016-10" db="EMBL/GenBank/DDBJ databases">
        <authorList>
            <person name="de Groot N.N."/>
        </authorList>
    </citation>
    <scope>NUCLEOTIDE SEQUENCE [LARGE SCALE GENOMIC DNA]</scope>
    <source>
        <strain evidence="11 12">DSM 21799</strain>
    </source>
</reference>
<feature type="binding site" evidence="9">
    <location>
        <begin position="71"/>
        <end position="72"/>
    </location>
    <ligand>
        <name>substrate</name>
    </ligand>
</feature>
<evidence type="ECO:0000256" key="2">
    <source>
        <dbReference type="ARBA" id="ARBA00022571"/>
    </source>
</evidence>
<dbReference type="FunFam" id="3.40.1160.10:FF:000004">
    <property type="entry name" value="Acetylglutamate kinase"/>
    <property type="match status" value="1"/>
</dbReference>
<evidence type="ECO:0000256" key="9">
    <source>
        <dbReference type="HAMAP-Rule" id="MF_00082"/>
    </source>
</evidence>
<evidence type="ECO:0000256" key="3">
    <source>
        <dbReference type="ARBA" id="ARBA00022605"/>
    </source>
</evidence>
<evidence type="ECO:0000256" key="8">
    <source>
        <dbReference type="ARBA" id="ARBA00048141"/>
    </source>
</evidence>
<comment type="similarity">
    <text evidence="9">Belongs to the acetylglutamate kinase family. ArgB subfamily.</text>
</comment>
<dbReference type="Gene3D" id="3.40.1160.10">
    <property type="entry name" value="Acetylglutamate kinase-like"/>
    <property type="match status" value="1"/>
</dbReference>
<dbReference type="GO" id="GO:0042450">
    <property type="term" value="P:L-arginine biosynthetic process via ornithine"/>
    <property type="evidence" value="ECO:0007669"/>
    <property type="project" value="UniProtKB-UniRule"/>
</dbReference>
<sequence length="300" mass="31058">MTPSNTSAAEAAAKAGILIEALPWLKRHRGAVVVVKFGGNAMISPELTRAFAEDIVFLHHAGLHPVVVHGGGPQISSALTEAGIHSEFRGGYRVTTPEAMQVVREVLRHRVNHEIVELLNEHGDLAVGLSGEDAGLFTGTRRGAEVDGVTVDLGRVGDITAVDPTVVRTAIEAGKIPVVSSIAPEGGDIGRPLNVNADAAAGALAAALVASKLIVLTDVAGLYRNWPDTDSLVSAITDIELRGMLPRLASGMIPKMAACLEAVDAGVQAAAIIDGRVPHAILLEIFTGTGIGTEVTKEAP</sequence>
<evidence type="ECO:0000256" key="4">
    <source>
        <dbReference type="ARBA" id="ARBA00022679"/>
    </source>
</evidence>
<dbReference type="UniPathway" id="UPA00068">
    <property type="reaction ID" value="UER00107"/>
</dbReference>
<evidence type="ECO:0000256" key="1">
    <source>
        <dbReference type="ARBA" id="ARBA00004828"/>
    </source>
</evidence>
<dbReference type="RefSeq" id="WP_091185238.1">
    <property type="nucleotide sequence ID" value="NZ_FNRY01000001.1"/>
</dbReference>
<keyword evidence="5 9" id="KW-0547">Nucleotide-binding</keyword>
<proteinExistence type="inferred from homology"/>
<keyword evidence="7 9" id="KW-0067">ATP-binding</keyword>
<evidence type="ECO:0000256" key="7">
    <source>
        <dbReference type="ARBA" id="ARBA00022840"/>
    </source>
</evidence>
<dbReference type="OrthoDB" id="9803155at2"/>
<name>A0A1H4PVM7_9MICO</name>
<dbReference type="Proteomes" id="UP000199183">
    <property type="component" value="Unassembled WGS sequence"/>
</dbReference>
<evidence type="ECO:0000313" key="11">
    <source>
        <dbReference type="EMBL" id="SEC11429.1"/>
    </source>
</evidence>
<dbReference type="InterPro" id="IPR004662">
    <property type="entry name" value="AcgluKinase_fam"/>
</dbReference>
<dbReference type="AlphaFoldDB" id="A0A1H4PVM7"/>
<dbReference type="GO" id="GO:0005524">
    <property type="term" value="F:ATP binding"/>
    <property type="evidence" value="ECO:0007669"/>
    <property type="project" value="UniProtKB-UniRule"/>
</dbReference>
<dbReference type="GO" id="GO:0003991">
    <property type="term" value="F:acetylglutamate kinase activity"/>
    <property type="evidence" value="ECO:0007669"/>
    <property type="project" value="UniProtKB-UniRule"/>
</dbReference>
<feature type="binding site" evidence="9">
    <location>
        <position position="194"/>
    </location>
    <ligand>
        <name>substrate</name>
    </ligand>
</feature>
<dbReference type="InterPro" id="IPR001048">
    <property type="entry name" value="Asp/Glu/Uridylate_kinase"/>
</dbReference>
<feature type="domain" description="Aspartate/glutamate/uridylate kinase" evidence="10">
    <location>
        <begin position="32"/>
        <end position="273"/>
    </location>
</feature>
<dbReference type="PANTHER" id="PTHR23342:SF0">
    <property type="entry name" value="N-ACETYLGLUTAMATE SYNTHASE, MITOCHONDRIAL"/>
    <property type="match status" value="1"/>
</dbReference>
<keyword evidence="9" id="KW-0963">Cytoplasm</keyword>
<evidence type="ECO:0000313" key="12">
    <source>
        <dbReference type="Proteomes" id="UP000199183"/>
    </source>
</evidence>
<dbReference type="InterPro" id="IPR001057">
    <property type="entry name" value="Glu/AcGlu_kinase"/>
</dbReference>
<dbReference type="EC" id="2.7.2.8" evidence="9"/>
<dbReference type="GO" id="GO:0005737">
    <property type="term" value="C:cytoplasm"/>
    <property type="evidence" value="ECO:0007669"/>
    <property type="project" value="UniProtKB-SubCell"/>
</dbReference>
<dbReference type="PIRSF" id="PIRSF000728">
    <property type="entry name" value="NAGK"/>
    <property type="match status" value="1"/>
</dbReference>
<comment type="catalytic activity">
    <reaction evidence="8 9">
        <text>N-acetyl-L-glutamate + ATP = N-acetyl-L-glutamyl 5-phosphate + ADP</text>
        <dbReference type="Rhea" id="RHEA:14629"/>
        <dbReference type="ChEBI" id="CHEBI:30616"/>
        <dbReference type="ChEBI" id="CHEBI:44337"/>
        <dbReference type="ChEBI" id="CHEBI:57936"/>
        <dbReference type="ChEBI" id="CHEBI:456216"/>
        <dbReference type="EC" id="2.7.2.8"/>
    </reaction>
</comment>
<comment type="function">
    <text evidence="9">Catalyzes the ATP-dependent phosphorylation of N-acetyl-L-glutamate.</text>
</comment>
<dbReference type="HAMAP" id="MF_00082">
    <property type="entry name" value="ArgB"/>
    <property type="match status" value="1"/>
</dbReference>
<dbReference type="InterPro" id="IPR037528">
    <property type="entry name" value="ArgB"/>
</dbReference>
<keyword evidence="4 9" id="KW-0808">Transferase</keyword>
<protein>
    <recommendedName>
        <fullName evidence="9">Acetylglutamate kinase</fullName>
        <ecNumber evidence="9">2.7.2.8</ecNumber>
    </recommendedName>
    <alternativeName>
        <fullName evidence="9">N-acetyl-L-glutamate 5-phosphotransferase</fullName>
    </alternativeName>
    <alternativeName>
        <fullName evidence="9">NAG kinase</fullName>
        <shortName evidence="9">NAGK</shortName>
    </alternativeName>
</protein>
<dbReference type="EMBL" id="FNRY01000001">
    <property type="protein sequence ID" value="SEC11429.1"/>
    <property type="molecule type" value="Genomic_DNA"/>
</dbReference>
<dbReference type="PANTHER" id="PTHR23342">
    <property type="entry name" value="N-ACETYLGLUTAMATE SYNTHASE"/>
    <property type="match status" value="1"/>
</dbReference>
<feature type="binding site" evidence="9">
    <location>
        <position position="93"/>
    </location>
    <ligand>
        <name>substrate</name>
    </ligand>
</feature>
<dbReference type="STRING" id="640635.SAMN04489806_2629"/>
<comment type="pathway">
    <text evidence="1 9">Amino-acid biosynthesis; L-arginine biosynthesis; N(2)-acetyl-L-ornithine from L-glutamate: step 2/4.</text>
</comment>